<dbReference type="SUPFAM" id="SSF56420">
    <property type="entry name" value="Peptide deformylase"/>
    <property type="match status" value="1"/>
</dbReference>
<dbReference type="PIRSF" id="PIRSF004749">
    <property type="entry name" value="Pep_def"/>
    <property type="match status" value="1"/>
</dbReference>
<dbReference type="HAMAP" id="MF_00163">
    <property type="entry name" value="Pep_deformylase"/>
    <property type="match status" value="1"/>
</dbReference>
<dbReference type="EMBL" id="CP000527">
    <property type="protein sequence ID" value="ABM27053.1"/>
    <property type="molecule type" value="Genomic_DNA"/>
</dbReference>
<evidence type="ECO:0000256" key="2">
    <source>
        <dbReference type="HAMAP-Rule" id="MF_00163"/>
    </source>
</evidence>
<name>A0A0H3A4U3_NITV4</name>
<comment type="function">
    <text evidence="2">Removes the formyl group from the N-terminal Met of newly synthesized proteins. Requires at least a dipeptide for an efficient rate of reaction. N-terminal L-methionine is a prerequisite for activity but the enzyme has broad specificity at other positions.</text>
</comment>
<accession>A0A0H3A4U3</accession>
<dbReference type="CDD" id="cd00487">
    <property type="entry name" value="Pep_deformylase"/>
    <property type="match status" value="1"/>
</dbReference>
<keyword evidence="2" id="KW-0408">Iron</keyword>
<dbReference type="Pfam" id="PF01327">
    <property type="entry name" value="Pep_deformylase"/>
    <property type="match status" value="1"/>
</dbReference>
<dbReference type="Proteomes" id="UP000009173">
    <property type="component" value="Chromosome"/>
</dbReference>
<dbReference type="KEGG" id="dvl:Dvul_0029"/>
<dbReference type="RefSeq" id="WP_010940621.1">
    <property type="nucleotide sequence ID" value="NC_008751.1"/>
</dbReference>
<feature type="binding site" evidence="2">
    <location>
        <position position="93"/>
    </location>
    <ligand>
        <name>Fe cation</name>
        <dbReference type="ChEBI" id="CHEBI:24875"/>
    </ligand>
</feature>
<sequence length="171" mass="19417">MIREVLKYPDERLAIECDDIDEITDDIRQLAADMVETMYREDGIGLAAPQVGANCRLIVVDVSGPEKRESLMTFINPRLEPLGDEKVESEEGCLSVPALRAKVERHERVRLTARDLDGNEVCMDADGLLAICLQHEIDHLGGTLFIDRISRLKRSLYDAKVKKWLKARRSR</sequence>
<dbReference type="PANTHER" id="PTHR10458">
    <property type="entry name" value="PEPTIDE DEFORMYLASE"/>
    <property type="match status" value="1"/>
</dbReference>
<protein>
    <recommendedName>
        <fullName evidence="2">Peptide deformylase</fullName>
        <shortName evidence="2">PDF</shortName>
        <ecNumber evidence="2">3.5.1.88</ecNumber>
    </recommendedName>
    <alternativeName>
        <fullName evidence="2">Polypeptide deformylase</fullName>
    </alternativeName>
</protein>
<evidence type="ECO:0000313" key="4">
    <source>
        <dbReference type="Proteomes" id="UP000009173"/>
    </source>
</evidence>
<reference evidence="4" key="1">
    <citation type="journal article" date="2009" name="Environ. Microbiol.">
        <title>Contribution of mobile genetic elements to Desulfovibrio vulgaris genome plasticity.</title>
        <authorList>
            <person name="Walker C.B."/>
            <person name="Stolyar S."/>
            <person name="Chivian D."/>
            <person name="Pinel N."/>
            <person name="Gabster J.A."/>
            <person name="Dehal P.S."/>
            <person name="He Z."/>
            <person name="Yang Z.K."/>
            <person name="Yen H.C."/>
            <person name="Zhou J."/>
            <person name="Wall J.D."/>
            <person name="Hazen T.C."/>
            <person name="Arkin A.P."/>
            <person name="Stahl D.A."/>
        </authorList>
    </citation>
    <scope>NUCLEOTIDE SEQUENCE [LARGE SCALE GENOMIC DNA]</scope>
    <source>
        <strain evidence="4">DP4</strain>
    </source>
</reference>
<feature type="binding site" evidence="2">
    <location>
        <position position="139"/>
    </location>
    <ligand>
        <name>Fe cation</name>
        <dbReference type="ChEBI" id="CHEBI:24875"/>
    </ligand>
</feature>
<keyword evidence="2" id="KW-0479">Metal-binding</keyword>
<dbReference type="GO" id="GO:0042586">
    <property type="term" value="F:peptide deformylase activity"/>
    <property type="evidence" value="ECO:0007669"/>
    <property type="project" value="UniProtKB-UniRule"/>
</dbReference>
<dbReference type="Gene3D" id="3.90.45.10">
    <property type="entry name" value="Peptide deformylase"/>
    <property type="match status" value="1"/>
</dbReference>
<dbReference type="InterPro" id="IPR036821">
    <property type="entry name" value="Peptide_deformylase_sf"/>
</dbReference>
<dbReference type="GO" id="GO:0046872">
    <property type="term" value="F:metal ion binding"/>
    <property type="evidence" value="ECO:0007669"/>
    <property type="project" value="UniProtKB-KW"/>
</dbReference>
<dbReference type="PANTHER" id="PTHR10458:SF22">
    <property type="entry name" value="PEPTIDE DEFORMYLASE"/>
    <property type="match status" value="1"/>
</dbReference>
<keyword evidence="2 3" id="KW-0378">Hydrolase</keyword>
<dbReference type="InterPro" id="IPR023635">
    <property type="entry name" value="Peptide_deformylase"/>
</dbReference>
<evidence type="ECO:0000256" key="1">
    <source>
        <dbReference type="ARBA" id="ARBA00010759"/>
    </source>
</evidence>
<keyword evidence="2" id="KW-0648">Protein biosynthesis</keyword>
<evidence type="ECO:0000313" key="3">
    <source>
        <dbReference type="EMBL" id="ABM27053.1"/>
    </source>
</evidence>
<gene>
    <name evidence="2" type="primary">def</name>
    <name evidence="3" type="ordered locus">Dvul_0029</name>
</gene>
<dbReference type="PRINTS" id="PR01576">
    <property type="entry name" value="PDEFORMYLASE"/>
</dbReference>
<comment type="catalytic activity">
    <reaction evidence="2">
        <text>N-terminal N-formyl-L-methionyl-[peptide] + H2O = N-terminal L-methionyl-[peptide] + formate</text>
        <dbReference type="Rhea" id="RHEA:24420"/>
        <dbReference type="Rhea" id="RHEA-COMP:10639"/>
        <dbReference type="Rhea" id="RHEA-COMP:10640"/>
        <dbReference type="ChEBI" id="CHEBI:15377"/>
        <dbReference type="ChEBI" id="CHEBI:15740"/>
        <dbReference type="ChEBI" id="CHEBI:49298"/>
        <dbReference type="ChEBI" id="CHEBI:64731"/>
        <dbReference type="EC" id="3.5.1.88"/>
    </reaction>
</comment>
<dbReference type="AlphaFoldDB" id="A0A0H3A4U3"/>
<comment type="cofactor">
    <cofactor evidence="2">
        <name>Fe(2+)</name>
        <dbReference type="ChEBI" id="CHEBI:29033"/>
    </cofactor>
    <text evidence="2">Binds 1 Fe(2+) ion.</text>
</comment>
<comment type="similarity">
    <text evidence="1 2">Belongs to the polypeptide deformylase family.</text>
</comment>
<feature type="binding site" evidence="2">
    <location>
        <position position="135"/>
    </location>
    <ligand>
        <name>Fe cation</name>
        <dbReference type="ChEBI" id="CHEBI:24875"/>
    </ligand>
</feature>
<dbReference type="HOGENOM" id="CLU_061901_2_0_7"/>
<dbReference type="NCBIfam" id="TIGR00079">
    <property type="entry name" value="pept_deformyl"/>
    <property type="match status" value="1"/>
</dbReference>
<feature type="active site" evidence="2">
    <location>
        <position position="136"/>
    </location>
</feature>
<dbReference type="EC" id="3.5.1.88" evidence="2"/>
<proteinExistence type="inferred from homology"/>
<organism evidence="3 4">
    <name type="scientific">Nitratidesulfovibrio vulgaris (strain DP4)</name>
    <name type="common">Desulfovibrio vulgaris</name>
    <dbReference type="NCBI Taxonomy" id="391774"/>
    <lineage>
        <taxon>Bacteria</taxon>
        <taxon>Pseudomonadati</taxon>
        <taxon>Thermodesulfobacteriota</taxon>
        <taxon>Desulfovibrionia</taxon>
        <taxon>Desulfovibrionales</taxon>
        <taxon>Desulfovibrionaceae</taxon>
        <taxon>Nitratidesulfovibrio</taxon>
    </lineage>
</organism>
<dbReference type="GO" id="GO:0006412">
    <property type="term" value="P:translation"/>
    <property type="evidence" value="ECO:0007669"/>
    <property type="project" value="UniProtKB-UniRule"/>
</dbReference>
<dbReference type="NCBIfam" id="NF001159">
    <property type="entry name" value="PRK00150.1-3"/>
    <property type="match status" value="1"/>
</dbReference>
<dbReference type="SMR" id="A0A0H3A4U3"/>